<evidence type="ECO:0008006" key="3">
    <source>
        <dbReference type="Google" id="ProtNLM"/>
    </source>
</evidence>
<sequence length="88" mass="9840">MRFLGRWKELYCGCSDQESARICALLDAAGIPYRYRAKCGHAGAAASGWMRFGSFGKYPAGVVMQYVDVRRQDLEIAKFLLEQAAREG</sequence>
<accession>A0ABS9MKG1</accession>
<organism evidence="1 2">
    <name type="scientific">Anaeromassilibacillus senegalensis</name>
    <dbReference type="NCBI Taxonomy" id="1673717"/>
    <lineage>
        <taxon>Bacteria</taxon>
        <taxon>Bacillati</taxon>
        <taxon>Bacillota</taxon>
        <taxon>Clostridia</taxon>
        <taxon>Eubacteriales</taxon>
        <taxon>Acutalibacteraceae</taxon>
        <taxon>Anaeromassilibacillus</taxon>
    </lineage>
</organism>
<dbReference type="EMBL" id="JAKNHQ010000014">
    <property type="protein sequence ID" value="MCG4611288.1"/>
    <property type="molecule type" value="Genomic_DNA"/>
</dbReference>
<comment type="caution">
    <text evidence="1">The sequence shown here is derived from an EMBL/GenBank/DDBJ whole genome shotgun (WGS) entry which is preliminary data.</text>
</comment>
<keyword evidence="2" id="KW-1185">Reference proteome</keyword>
<reference evidence="1 2" key="1">
    <citation type="submission" date="2022-01" db="EMBL/GenBank/DDBJ databases">
        <title>Collection of gut derived symbiotic bacterial strains cultured from healthy donors.</title>
        <authorList>
            <person name="Lin H."/>
            <person name="Kohout C."/>
            <person name="Waligurski E."/>
            <person name="Pamer E.G."/>
        </authorList>
    </citation>
    <scope>NUCLEOTIDE SEQUENCE [LARGE SCALE GENOMIC DNA]</scope>
    <source>
        <strain evidence="1 2">DFI.7.58</strain>
    </source>
</reference>
<name>A0ABS9MKG1_9FIRM</name>
<evidence type="ECO:0000313" key="1">
    <source>
        <dbReference type="EMBL" id="MCG4611288.1"/>
    </source>
</evidence>
<protein>
    <recommendedName>
        <fullName evidence="3">DUF2007 domain-containing protein</fullName>
    </recommendedName>
</protein>
<evidence type="ECO:0000313" key="2">
    <source>
        <dbReference type="Proteomes" id="UP001298681"/>
    </source>
</evidence>
<proteinExistence type="predicted"/>
<dbReference type="Proteomes" id="UP001298681">
    <property type="component" value="Unassembled WGS sequence"/>
</dbReference>
<gene>
    <name evidence="1" type="ORF">L0P57_10145</name>
</gene>
<dbReference type="RefSeq" id="WP_087233854.1">
    <property type="nucleotide sequence ID" value="NZ_JAKNHQ010000014.1"/>
</dbReference>